<evidence type="ECO:0000313" key="3">
    <source>
        <dbReference type="Proteomes" id="UP000236569"/>
    </source>
</evidence>
<evidence type="ECO:0000256" key="1">
    <source>
        <dbReference type="SAM" id="MobiDB-lite"/>
    </source>
</evidence>
<dbReference type="EMBL" id="BFAG01000011">
    <property type="protein sequence ID" value="GBF06950.1"/>
    <property type="molecule type" value="Genomic_DNA"/>
</dbReference>
<comment type="caution">
    <text evidence="2">The sequence shown here is derived from an EMBL/GenBank/DDBJ whole genome shotgun (WGS) entry which is preliminary data.</text>
</comment>
<dbReference type="Proteomes" id="UP000236569">
    <property type="component" value="Unassembled WGS sequence"/>
</dbReference>
<feature type="region of interest" description="Disordered" evidence="1">
    <location>
        <begin position="24"/>
        <end position="52"/>
    </location>
</feature>
<organism evidence="2 3">
    <name type="scientific">Deinococcus aerius</name>
    <dbReference type="NCBI Taxonomy" id="200253"/>
    <lineage>
        <taxon>Bacteria</taxon>
        <taxon>Thermotogati</taxon>
        <taxon>Deinococcota</taxon>
        <taxon>Deinococci</taxon>
        <taxon>Deinococcales</taxon>
        <taxon>Deinococcaceae</taxon>
        <taxon>Deinococcus</taxon>
    </lineage>
</organism>
<proteinExistence type="predicted"/>
<evidence type="ECO:0000313" key="2">
    <source>
        <dbReference type="EMBL" id="GBF06950.1"/>
    </source>
</evidence>
<accession>A0A2I9D8R3</accession>
<keyword evidence="3" id="KW-1185">Reference proteome</keyword>
<protein>
    <submittedName>
        <fullName evidence="2">Uncharacterized protein</fullName>
    </submittedName>
</protein>
<gene>
    <name evidence="2" type="ORF">DAERI_110132</name>
</gene>
<dbReference type="AlphaFoldDB" id="A0A2I9D8R3"/>
<sequence length="52" mass="5804">MTKGGSTAYDQEANLLRVLVTDPHPTFDHKRQRLQKQGEIGEHESGITEVNA</sequence>
<dbReference type="RefSeq" id="WP_165794234.1">
    <property type="nucleotide sequence ID" value="NZ_BFAG01000011.1"/>
</dbReference>
<name>A0A2I9D8R3_9DEIO</name>
<reference evidence="3" key="1">
    <citation type="submission" date="2018-01" db="EMBL/GenBank/DDBJ databases">
        <title>Draft Genome Sequence of the Radioresistant Bacterium Deinococcus aerius TR0125, Isolated from the Higher Atmosphere above Japan.</title>
        <authorList>
            <person name="Satoh K."/>
            <person name="Arai H."/>
            <person name="Sanzen T."/>
            <person name="Kawaguchi Y."/>
            <person name="Hayashi H."/>
            <person name="Yokobori S."/>
            <person name="Yamagishi A."/>
            <person name="Oono Y."/>
            <person name="Narumi I."/>
        </authorList>
    </citation>
    <scope>NUCLEOTIDE SEQUENCE [LARGE SCALE GENOMIC DNA]</scope>
    <source>
        <strain evidence="3">TR0125</strain>
    </source>
</reference>